<dbReference type="GO" id="GO:0005737">
    <property type="term" value="C:cytoplasm"/>
    <property type="evidence" value="ECO:0007669"/>
    <property type="project" value="TreeGrafter"/>
</dbReference>
<dbReference type="InterPro" id="IPR036869">
    <property type="entry name" value="J_dom_sf"/>
</dbReference>
<evidence type="ECO:0000256" key="1">
    <source>
        <dbReference type="ARBA" id="ARBA00023186"/>
    </source>
</evidence>
<evidence type="ECO:0000259" key="4">
    <source>
        <dbReference type="PROSITE" id="PS50076"/>
    </source>
</evidence>
<keyword evidence="1" id="KW-0143">Chaperone</keyword>
<keyword evidence="3" id="KW-1133">Transmembrane helix</keyword>
<feature type="region of interest" description="Disordered" evidence="2">
    <location>
        <begin position="82"/>
        <end position="101"/>
    </location>
</feature>
<evidence type="ECO:0000256" key="3">
    <source>
        <dbReference type="SAM" id="Phobius"/>
    </source>
</evidence>
<dbReference type="SMART" id="SM00271">
    <property type="entry name" value="DnaJ"/>
    <property type="match status" value="2"/>
</dbReference>
<feature type="transmembrane region" description="Helical" evidence="3">
    <location>
        <begin position="637"/>
        <end position="660"/>
    </location>
</feature>
<feature type="domain" description="J" evidence="4">
    <location>
        <begin position="110"/>
        <end position="190"/>
    </location>
</feature>
<dbReference type="PRINTS" id="PR00625">
    <property type="entry name" value="JDOMAIN"/>
</dbReference>
<feature type="compositionally biased region" description="Basic and acidic residues" evidence="2">
    <location>
        <begin position="270"/>
        <end position="294"/>
    </location>
</feature>
<keyword evidence="3" id="KW-0472">Membrane</keyword>
<evidence type="ECO:0000313" key="5">
    <source>
        <dbReference type="EMBL" id="OGM20776.1"/>
    </source>
</evidence>
<dbReference type="GO" id="GO:0051082">
    <property type="term" value="F:unfolded protein binding"/>
    <property type="evidence" value="ECO:0007669"/>
    <property type="project" value="TreeGrafter"/>
</dbReference>
<keyword evidence="3" id="KW-0812">Transmembrane</keyword>
<feature type="region of interest" description="Disordered" evidence="2">
    <location>
        <begin position="270"/>
        <end position="314"/>
    </location>
</feature>
<protein>
    <recommendedName>
        <fullName evidence="4">J domain-containing protein</fullName>
    </recommendedName>
</protein>
<dbReference type="Pfam" id="PF00226">
    <property type="entry name" value="DnaJ"/>
    <property type="match status" value="1"/>
</dbReference>
<dbReference type="CDD" id="cd06257">
    <property type="entry name" value="DnaJ"/>
    <property type="match status" value="1"/>
</dbReference>
<dbReference type="GO" id="GO:0042026">
    <property type="term" value="P:protein refolding"/>
    <property type="evidence" value="ECO:0007669"/>
    <property type="project" value="TreeGrafter"/>
</dbReference>
<accession>A0A1F7Y0H7</accession>
<gene>
    <name evidence="5" type="ORF">A2714_03805</name>
</gene>
<evidence type="ECO:0000256" key="2">
    <source>
        <dbReference type="SAM" id="MobiDB-lite"/>
    </source>
</evidence>
<dbReference type="InterPro" id="IPR001623">
    <property type="entry name" value="DnaJ_domain"/>
</dbReference>
<dbReference type="EMBL" id="MGGE01000035">
    <property type="protein sequence ID" value="OGM20776.1"/>
    <property type="molecule type" value="Genomic_DNA"/>
</dbReference>
<dbReference type="PROSITE" id="PS50076">
    <property type="entry name" value="DNAJ_2"/>
    <property type="match status" value="2"/>
</dbReference>
<feature type="compositionally biased region" description="Basic and acidic residues" evidence="2">
    <location>
        <begin position="301"/>
        <end position="310"/>
    </location>
</feature>
<reference evidence="5 6" key="1">
    <citation type="journal article" date="2016" name="Nat. Commun.">
        <title>Thousands of microbial genomes shed light on interconnected biogeochemical processes in an aquifer system.</title>
        <authorList>
            <person name="Anantharaman K."/>
            <person name="Brown C.T."/>
            <person name="Hug L.A."/>
            <person name="Sharon I."/>
            <person name="Castelle C.J."/>
            <person name="Probst A.J."/>
            <person name="Thomas B.C."/>
            <person name="Singh A."/>
            <person name="Wilkins M.J."/>
            <person name="Karaoz U."/>
            <person name="Brodie E.L."/>
            <person name="Williams K.H."/>
            <person name="Hubbard S.S."/>
            <person name="Banfield J.F."/>
        </authorList>
    </citation>
    <scope>NUCLEOTIDE SEQUENCE [LARGE SCALE GENOMIC DNA]</scope>
</reference>
<feature type="transmembrane region" description="Helical" evidence="3">
    <location>
        <begin position="680"/>
        <end position="708"/>
    </location>
</feature>
<dbReference type="PANTHER" id="PTHR43096:SF52">
    <property type="entry name" value="DNAJ HOMOLOG 1, MITOCHONDRIAL-RELATED"/>
    <property type="match status" value="1"/>
</dbReference>
<dbReference type="Gene3D" id="1.10.287.110">
    <property type="entry name" value="DnaJ domain"/>
    <property type="match status" value="2"/>
</dbReference>
<sequence>MQDQARAILKEGHKDREIEFIADVNGLLGPDGDPRLTKHEPEYEELWKTNPELALEYDSKAKVPTAYKILYSLLHKKHYYGGGGGGGGREEEEKQEEPPTVITPVTPENDYYSQLGVNENATGREIEVAYNKGLKLLNLDELERSLKERGVPDSEVQEQLKQAKMAYEYYQEANEALGNEEKRRYYDEFRRKSQGAPGQSKSAHYYAALGLTDAASQTDIKNAYRKLQKELHPDLIDKDFREGKISQEEYNRRGELLRDINEAYREVFKREKYNQERQDRDAKKEPEKPPDESKPQGQGPEVEKASKKLEAPTTFELRPGITNYDVFAVPTKEDLPAQAGKKTYHLVWQDKAGNIYTETVDERAKRTDKEEPKSQQKVETPEGYENFKKGFVEKLEKGDLKVESGLYFSLDSEGNPILAGGEKAPERIYLTFTPTVEESEETKKARDREDVKEHLKHVEDSGHFDLDLVTRNELEAARVISKEFNGVEFTTALRIYFQGGRSDDLIDKVAKAKFLTPEEKESFFISSDIIASLEESEKELTKNLQLAFRHPEITIEQVAPKIPSPPFQTLTLERKQEILSPIVKTAVGETVGVAKSQVKKLVVQSLKTEGKKTVTKVAVKTGSKVLANLAASAVTGVATGGIGTAVTIAIKAAGIVLSVIKKAVSIIPKLLGEEDRGNGYMVMGALIMLGGIVLPSLAVTLVGGVVFGSSFLSTVGVAGAGTQAVGFVHSMILGLVYTVAPIFTKAVIIVLITVLLLFIFIILIINNSAFVVPPHQTFAPFGGPLTNPYVGVFKEANPSGPLANNQTYTVTYTVTITALQGTLTNISFSNTCSVYASYTRNCQDLETNIQAGPQSGPLQSFPSIAAAAPQQISATQPYLVSYEVPYTGGQFNDSLISDTFTVTATEPSGTSQTSLGVVSVIIGSPPSSCFVISDNASSWNSSAVVSGYKNNLQRAINRLVTRYPVFVSKVCSGGTVNLCYNPPAVAAWGYHSHSATCDISFDSGGLTREDNATYILTHEASHHLDAIDGSWMSRYINSGAPTLEPPPLCSYPSAGSNQNESFAEGNALYVQLPSFWASRCGNTTFQSRYPRHYNFADTVVFR</sequence>
<dbReference type="SUPFAM" id="SSF46565">
    <property type="entry name" value="Chaperone J-domain"/>
    <property type="match status" value="2"/>
</dbReference>
<dbReference type="Proteomes" id="UP000178419">
    <property type="component" value="Unassembled WGS sequence"/>
</dbReference>
<comment type="caution">
    <text evidence="5">The sequence shown here is derived from an EMBL/GenBank/DDBJ whole genome shotgun (WGS) entry which is preliminary data.</text>
</comment>
<evidence type="ECO:0000313" key="6">
    <source>
        <dbReference type="Proteomes" id="UP000178419"/>
    </source>
</evidence>
<dbReference type="PANTHER" id="PTHR43096">
    <property type="entry name" value="DNAJ HOMOLOG 1, MITOCHONDRIAL-RELATED"/>
    <property type="match status" value="1"/>
</dbReference>
<name>A0A1F7Y0H7_9BACT</name>
<feature type="domain" description="J" evidence="4">
    <location>
        <begin position="204"/>
        <end position="282"/>
    </location>
</feature>
<proteinExistence type="predicted"/>
<organism evidence="5 6">
    <name type="scientific">Candidatus Woesebacteria bacterium RIFCSPHIGHO2_01_FULL_38_9</name>
    <dbReference type="NCBI Taxonomy" id="1802492"/>
    <lineage>
        <taxon>Bacteria</taxon>
        <taxon>Candidatus Woeseibacteriota</taxon>
    </lineage>
</organism>
<feature type="transmembrane region" description="Helical" evidence="3">
    <location>
        <begin position="720"/>
        <end position="739"/>
    </location>
</feature>
<dbReference type="AlphaFoldDB" id="A0A1F7Y0H7"/>
<feature type="transmembrane region" description="Helical" evidence="3">
    <location>
        <begin position="746"/>
        <end position="765"/>
    </location>
</feature>